<comment type="caution">
    <text evidence="1">The sequence shown here is derived from an EMBL/GenBank/DDBJ whole genome shotgun (WGS) entry which is preliminary data.</text>
</comment>
<keyword evidence="2" id="KW-1185">Reference proteome</keyword>
<dbReference type="AlphaFoldDB" id="A0A158EBD0"/>
<reference evidence="1" key="1">
    <citation type="submission" date="2016-01" db="EMBL/GenBank/DDBJ databases">
        <authorList>
            <person name="Peeters C."/>
        </authorList>
    </citation>
    <scope>NUCLEOTIDE SEQUENCE</scope>
    <source>
        <strain evidence="1">LMG 29320</strain>
    </source>
</reference>
<sequence>MEIIIVLLLFFLMLAVFFGAVWFLVMSVGLLRAANQLERQVKASRGGR</sequence>
<dbReference type="Proteomes" id="UP000054903">
    <property type="component" value="Unassembled WGS sequence"/>
</dbReference>
<dbReference type="STRING" id="1777138.AWB77_06740"/>
<dbReference type="RefSeq" id="WP_157694971.1">
    <property type="nucleotide sequence ID" value="NZ_FCNX02000029.1"/>
</dbReference>
<evidence type="ECO:0000313" key="1">
    <source>
        <dbReference type="EMBL" id="SAL03217.1"/>
    </source>
</evidence>
<organism evidence="1 2">
    <name type="scientific">Caballeronia fortuita</name>
    <dbReference type="NCBI Taxonomy" id="1777138"/>
    <lineage>
        <taxon>Bacteria</taxon>
        <taxon>Pseudomonadati</taxon>
        <taxon>Pseudomonadota</taxon>
        <taxon>Betaproteobacteria</taxon>
        <taxon>Burkholderiales</taxon>
        <taxon>Burkholderiaceae</taxon>
        <taxon>Caballeronia</taxon>
    </lineage>
</organism>
<proteinExistence type="predicted"/>
<protein>
    <submittedName>
        <fullName evidence="1">Uncharacterized protein</fullName>
    </submittedName>
</protein>
<accession>A0A158EBD0</accession>
<evidence type="ECO:0000313" key="2">
    <source>
        <dbReference type="Proteomes" id="UP000054903"/>
    </source>
</evidence>
<name>A0A158EBD0_9BURK</name>
<gene>
    <name evidence="1" type="ORF">AWB77_06740</name>
</gene>
<dbReference type="EMBL" id="FCNX02000029">
    <property type="protein sequence ID" value="SAL03217.1"/>
    <property type="molecule type" value="Genomic_DNA"/>
</dbReference>